<evidence type="ECO:0000313" key="8">
    <source>
        <dbReference type="Proteomes" id="UP000658656"/>
    </source>
</evidence>
<dbReference type="InterPro" id="IPR032808">
    <property type="entry name" value="DoxX"/>
</dbReference>
<reference evidence="7" key="2">
    <citation type="submission" date="2020-09" db="EMBL/GenBank/DDBJ databases">
        <authorList>
            <person name="Sun Q."/>
            <person name="Zhou Y."/>
        </authorList>
    </citation>
    <scope>NUCLEOTIDE SEQUENCE</scope>
    <source>
        <strain evidence="7">CGMCC 4.7679</strain>
    </source>
</reference>
<comment type="caution">
    <text evidence="7">The sequence shown here is derived from an EMBL/GenBank/DDBJ whole genome shotgun (WGS) entry which is preliminary data.</text>
</comment>
<dbReference type="PANTHER" id="PTHR33452:SF1">
    <property type="entry name" value="INNER MEMBRANE PROTEIN YPHA-RELATED"/>
    <property type="match status" value="1"/>
</dbReference>
<organism evidence="7 8">
    <name type="scientific">Amycolatopsis bartoniae</name>
    <dbReference type="NCBI Taxonomy" id="941986"/>
    <lineage>
        <taxon>Bacteria</taxon>
        <taxon>Bacillati</taxon>
        <taxon>Actinomycetota</taxon>
        <taxon>Actinomycetes</taxon>
        <taxon>Pseudonocardiales</taxon>
        <taxon>Pseudonocardiaceae</taxon>
        <taxon>Amycolatopsis</taxon>
    </lineage>
</organism>
<name>A0A8H9INQ5_9PSEU</name>
<sequence>MPVNGTEAARLSLRGTVGATMIAHGVKHARSLKGTAGWFSSIGFRKPELQAAASAAGAIGAGTALIAGAVTPLAGAAVVGTMAVAARSVHVRNGFFVTSEGYEYVLDLAAASVALGALVPGVSASIVASDGSRGGPGFVVR</sequence>
<dbReference type="InterPro" id="IPR051907">
    <property type="entry name" value="DoxX-like_oxidoreductase"/>
</dbReference>
<dbReference type="Proteomes" id="UP000658656">
    <property type="component" value="Unassembled WGS sequence"/>
</dbReference>
<evidence type="ECO:0000256" key="2">
    <source>
        <dbReference type="ARBA" id="ARBA00006679"/>
    </source>
</evidence>
<comment type="similarity">
    <text evidence="2">Belongs to the DoxX family.</text>
</comment>
<keyword evidence="8" id="KW-1185">Reference proteome</keyword>
<evidence type="ECO:0000313" key="7">
    <source>
        <dbReference type="EMBL" id="GHF36745.1"/>
    </source>
</evidence>
<keyword evidence="4" id="KW-0812">Transmembrane</keyword>
<evidence type="ECO:0000256" key="5">
    <source>
        <dbReference type="ARBA" id="ARBA00022989"/>
    </source>
</evidence>
<protein>
    <recommendedName>
        <fullName evidence="9">DoxX family protein</fullName>
    </recommendedName>
</protein>
<comment type="subcellular location">
    <subcellularLocation>
        <location evidence="1">Cell membrane</location>
        <topology evidence="1">Multi-pass membrane protein</topology>
    </subcellularLocation>
</comment>
<keyword evidence="5" id="KW-1133">Transmembrane helix</keyword>
<proteinExistence type="inferred from homology"/>
<dbReference type="Pfam" id="PF07681">
    <property type="entry name" value="DoxX"/>
    <property type="match status" value="1"/>
</dbReference>
<keyword evidence="6" id="KW-0472">Membrane</keyword>
<evidence type="ECO:0000256" key="6">
    <source>
        <dbReference type="ARBA" id="ARBA00023136"/>
    </source>
</evidence>
<evidence type="ECO:0008006" key="9">
    <source>
        <dbReference type="Google" id="ProtNLM"/>
    </source>
</evidence>
<gene>
    <name evidence="7" type="ORF">GCM10017566_07330</name>
</gene>
<dbReference type="EMBL" id="BNAV01000001">
    <property type="protein sequence ID" value="GHF36745.1"/>
    <property type="molecule type" value="Genomic_DNA"/>
</dbReference>
<reference evidence="7" key="1">
    <citation type="journal article" date="2014" name="Int. J. Syst. Evol. Microbiol.">
        <title>Complete genome sequence of Corynebacterium casei LMG S-19264T (=DSM 44701T), isolated from a smear-ripened cheese.</title>
        <authorList>
            <consortium name="US DOE Joint Genome Institute (JGI-PGF)"/>
            <person name="Walter F."/>
            <person name="Albersmeier A."/>
            <person name="Kalinowski J."/>
            <person name="Ruckert C."/>
        </authorList>
    </citation>
    <scope>NUCLEOTIDE SEQUENCE</scope>
    <source>
        <strain evidence="7">CGMCC 4.7679</strain>
    </source>
</reference>
<evidence type="ECO:0000256" key="3">
    <source>
        <dbReference type="ARBA" id="ARBA00022475"/>
    </source>
</evidence>
<accession>A0A8H9INQ5</accession>
<dbReference type="PANTHER" id="PTHR33452">
    <property type="entry name" value="OXIDOREDUCTASE CATD-RELATED"/>
    <property type="match status" value="1"/>
</dbReference>
<evidence type="ECO:0000256" key="4">
    <source>
        <dbReference type="ARBA" id="ARBA00022692"/>
    </source>
</evidence>
<evidence type="ECO:0000256" key="1">
    <source>
        <dbReference type="ARBA" id="ARBA00004651"/>
    </source>
</evidence>
<dbReference type="AlphaFoldDB" id="A0A8H9INQ5"/>
<dbReference type="GO" id="GO:0005886">
    <property type="term" value="C:plasma membrane"/>
    <property type="evidence" value="ECO:0007669"/>
    <property type="project" value="UniProtKB-SubCell"/>
</dbReference>
<keyword evidence="3" id="KW-1003">Cell membrane</keyword>